<keyword evidence="2" id="KW-0677">Repeat</keyword>
<dbReference type="SUPFAM" id="SSF52058">
    <property type="entry name" value="L domain-like"/>
    <property type="match status" value="2"/>
</dbReference>
<dbReference type="Pfam" id="PF00560">
    <property type="entry name" value="LRR_1"/>
    <property type="match status" value="1"/>
</dbReference>
<dbReference type="Proteomes" id="UP000078046">
    <property type="component" value="Unassembled WGS sequence"/>
</dbReference>
<evidence type="ECO:0000313" key="4">
    <source>
        <dbReference type="Proteomes" id="UP000078046"/>
    </source>
</evidence>
<dbReference type="PROSITE" id="PS51450">
    <property type="entry name" value="LRR"/>
    <property type="match status" value="3"/>
</dbReference>
<dbReference type="Gene3D" id="3.40.50.300">
    <property type="entry name" value="P-loop containing nucleotide triphosphate hydrolases"/>
    <property type="match status" value="1"/>
</dbReference>
<dbReference type="SMART" id="SM00369">
    <property type="entry name" value="LRR_TYP"/>
    <property type="match status" value="8"/>
</dbReference>
<evidence type="ECO:0000313" key="3">
    <source>
        <dbReference type="EMBL" id="OAF68334.1"/>
    </source>
</evidence>
<protein>
    <submittedName>
        <fullName evidence="3">Leucine-rich repeat-containing protein 39</fullName>
    </submittedName>
</protein>
<dbReference type="EMBL" id="LWCA01000465">
    <property type="protein sequence ID" value="OAF68334.1"/>
    <property type="molecule type" value="Genomic_DNA"/>
</dbReference>
<dbReference type="InterPro" id="IPR003591">
    <property type="entry name" value="Leu-rich_rpt_typical-subtyp"/>
</dbReference>
<reference evidence="3 4" key="1">
    <citation type="submission" date="2016-04" db="EMBL/GenBank/DDBJ databases">
        <title>The genome of Intoshia linei affirms orthonectids as highly simplified spiralians.</title>
        <authorList>
            <person name="Mikhailov K.V."/>
            <person name="Slusarev G.S."/>
            <person name="Nikitin M.A."/>
            <person name="Logacheva M.D."/>
            <person name="Penin A."/>
            <person name="Aleoshin V."/>
            <person name="Panchin Y.V."/>
        </authorList>
    </citation>
    <scope>NUCLEOTIDE SEQUENCE [LARGE SCALE GENOMIC DNA]</scope>
    <source>
        <strain evidence="3">Intl2013</strain>
        <tissue evidence="3">Whole animal</tissue>
    </source>
</reference>
<accession>A0A177B4J8</accession>
<dbReference type="GO" id="GO:0005737">
    <property type="term" value="C:cytoplasm"/>
    <property type="evidence" value="ECO:0007669"/>
    <property type="project" value="TreeGrafter"/>
</dbReference>
<dbReference type="InterPro" id="IPR027417">
    <property type="entry name" value="P-loop_NTPase"/>
</dbReference>
<dbReference type="InterPro" id="IPR032675">
    <property type="entry name" value="LRR_dom_sf"/>
</dbReference>
<comment type="caution">
    <text evidence="3">The sequence shown here is derived from an EMBL/GenBank/DDBJ whole genome shotgun (WGS) entry which is preliminary data.</text>
</comment>
<dbReference type="Pfam" id="PF13855">
    <property type="entry name" value="LRR_8"/>
    <property type="match status" value="2"/>
</dbReference>
<dbReference type="PANTHER" id="PTHR48051:SF1">
    <property type="entry name" value="RAS SUPPRESSOR PROTEIN 1"/>
    <property type="match status" value="1"/>
</dbReference>
<gene>
    <name evidence="3" type="ORF">A3Q56_03940</name>
</gene>
<evidence type="ECO:0000256" key="1">
    <source>
        <dbReference type="ARBA" id="ARBA00022614"/>
    </source>
</evidence>
<dbReference type="OrthoDB" id="676979at2759"/>
<dbReference type="AlphaFoldDB" id="A0A177B4J8"/>
<organism evidence="3 4">
    <name type="scientific">Intoshia linei</name>
    <dbReference type="NCBI Taxonomy" id="1819745"/>
    <lineage>
        <taxon>Eukaryota</taxon>
        <taxon>Metazoa</taxon>
        <taxon>Spiralia</taxon>
        <taxon>Lophotrochozoa</taxon>
        <taxon>Mesozoa</taxon>
        <taxon>Orthonectida</taxon>
        <taxon>Rhopaluridae</taxon>
        <taxon>Intoshia</taxon>
    </lineage>
</organism>
<dbReference type="GO" id="GO:0009966">
    <property type="term" value="P:regulation of signal transduction"/>
    <property type="evidence" value="ECO:0007669"/>
    <property type="project" value="UniProtKB-ARBA"/>
</dbReference>
<dbReference type="InterPro" id="IPR001611">
    <property type="entry name" value="Leu-rich_rpt"/>
</dbReference>
<dbReference type="Gene3D" id="3.80.10.10">
    <property type="entry name" value="Ribonuclease Inhibitor"/>
    <property type="match status" value="3"/>
</dbReference>
<proteinExistence type="predicted"/>
<dbReference type="SMART" id="SM00364">
    <property type="entry name" value="LRR_BAC"/>
    <property type="match status" value="4"/>
</dbReference>
<name>A0A177B4J8_9BILA</name>
<keyword evidence="1" id="KW-0433">Leucine-rich repeat</keyword>
<dbReference type="PANTHER" id="PTHR48051">
    <property type="match status" value="1"/>
</dbReference>
<sequence length="1139" mass="133125">MIQIVNIKTEQDNQDENIKKNIVYNNKGLTNVPMAILSKTQMTHLDLSFNNIRSLPENMGNLENLRHLNLQKNALKCTHPNDNTCMPETLMKLKKLEYLSLRECNLIHIPQVCFELTSLKTLNLSRNKLTIIPTRIGNFDNLKELNLEETGIDTLPAELAFCQDLSILKLWGNKMTSLPDTLVELKRLKILKINYLSFCTSVDEYMDTLLKNGKIQSEHLPPVIFDLPSIQELDLTKTHINNLPETQFLNLSRLVLSENYFNIIPDSIYMIETLETLNMCKNVIECIDNDIVHLKNLVNLHLDHNRIRLIPTKMCNMLKLKYINLGFNKIENLPENIGNLKRLEFFSIESNKVVHLPTSLYECTNLSTLNLCDNDITFLDLNLENLVNLDRVHEYARFKKIGLWLHKNPLETPPPNIWKSDKIEPILQHLTDLSVKSFESLNRVKLIFFGSPHCGVSNTISNLIKSKCSLSVPIKKINQAKPNRNLIKENTPNSTSINTESIINYNATNNFIAYLRRTTECFIKQCLWTTPRKIKTIIYNLSSEDIFSYPQFMYFNEKSVYLIIFDTHDYMSHIREEKMNSESIFNHFIGNHIRKIRMMTESSTIVLVGTKIDIINEIIKKKDLVPKKSIINKNFKTHQSLIRKVAHASWFCKDGSNPNKSKKKIKDARLSINLFLDSDKMTEIQKTLEKLNFEINFHLDNFKIENDTTKTLNDPKFDQYQSLINYCNIGENTRLVQNVYFVSNSNDVNSIKSLIFNLEMICIDLHKFVKSTDKVSYEVNPTLHNFITSTIKNLQDTYMYRQDFVQLIFDSYLKVNKEPNVTNSNALYTKLIERSIQMLHNSSVIIASQQPLLDKYIFFKPHILRLIVRSVYRDDIETFLDYDDNLIFKFISNMSRESFVKERFNLLNYGQYSRRLYLCSIFAADINFTHIQKYQNDANINLVIDILADLRLIYKVTPNQENQNNKSAHDPIFIVPAQCKCFAPNEMVSQVLSNIKKRHFENYIVVKLVKWHNNDDIKDLKNTINLKKIYITIKLEKGCGKIINHIFYYLVCALNDECIERLDYSNICLLNIQNIEESLLYTEEANLFYNTVIYHNTKNENNYIEIYSLGKLNYYNVIKYHLSIISRIWKDAYIQICKD</sequence>
<dbReference type="InterPro" id="IPR050216">
    <property type="entry name" value="LRR_domain-containing"/>
</dbReference>
<dbReference type="SMART" id="SM00365">
    <property type="entry name" value="LRR_SD22"/>
    <property type="match status" value="4"/>
</dbReference>
<keyword evidence="4" id="KW-1185">Reference proteome</keyword>
<evidence type="ECO:0000256" key="2">
    <source>
        <dbReference type="ARBA" id="ARBA00022737"/>
    </source>
</evidence>
<dbReference type="PRINTS" id="PR00019">
    <property type="entry name" value="LEURICHRPT"/>
</dbReference>